<protein>
    <submittedName>
        <fullName evidence="1">Uncharacterized protein</fullName>
    </submittedName>
</protein>
<evidence type="ECO:0000313" key="2">
    <source>
        <dbReference type="Proteomes" id="UP001482620"/>
    </source>
</evidence>
<sequence>MFFFFIEKCEMGFVSPLNSPMGQFSHSPVVEKGTEASEAFSVIDVVLGYLLTSRMSQCALGVILAGWPLLGRFSTVLWKMALIVAPSLKVLERFLTFSKLMGVMSLLLISSSISLTQVMSCF</sequence>
<keyword evidence="2" id="KW-1185">Reference proteome</keyword>
<proteinExistence type="predicted"/>
<gene>
    <name evidence="1" type="ORF">ILYODFUR_016822</name>
</gene>
<dbReference type="Proteomes" id="UP001482620">
    <property type="component" value="Unassembled WGS sequence"/>
</dbReference>
<dbReference type="EMBL" id="JAHRIQ010001549">
    <property type="protein sequence ID" value="MEQ2221523.1"/>
    <property type="molecule type" value="Genomic_DNA"/>
</dbReference>
<organism evidence="1 2">
    <name type="scientific">Ilyodon furcidens</name>
    <name type="common">goldbreast splitfin</name>
    <dbReference type="NCBI Taxonomy" id="33524"/>
    <lineage>
        <taxon>Eukaryota</taxon>
        <taxon>Metazoa</taxon>
        <taxon>Chordata</taxon>
        <taxon>Craniata</taxon>
        <taxon>Vertebrata</taxon>
        <taxon>Euteleostomi</taxon>
        <taxon>Actinopterygii</taxon>
        <taxon>Neopterygii</taxon>
        <taxon>Teleostei</taxon>
        <taxon>Neoteleostei</taxon>
        <taxon>Acanthomorphata</taxon>
        <taxon>Ovalentaria</taxon>
        <taxon>Atherinomorphae</taxon>
        <taxon>Cyprinodontiformes</taxon>
        <taxon>Goodeidae</taxon>
        <taxon>Ilyodon</taxon>
    </lineage>
</organism>
<name>A0ABV0SLR8_9TELE</name>
<reference evidence="1 2" key="1">
    <citation type="submission" date="2021-06" db="EMBL/GenBank/DDBJ databases">
        <authorList>
            <person name="Palmer J.M."/>
        </authorList>
    </citation>
    <scope>NUCLEOTIDE SEQUENCE [LARGE SCALE GENOMIC DNA]</scope>
    <source>
        <strain evidence="2">if_2019</strain>
        <tissue evidence="1">Muscle</tissue>
    </source>
</reference>
<evidence type="ECO:0000313" key="1">
    <source>
        <dbReference type="EMBL" id="MEQ2221523.1"/>
    </source>
</evidence>
<comment type="caution">
    <text evidence="1">The sequence shown here is derived from an EMBL/GenBank/DDBJ whole genome shotgun (WGS) entry which is preliminary data.</text>
</comment>
<accession>A0ABV0SLR8</accession>